<dbReference type="EMBL" id="JBBNAW010000003">
    <property type="protein sequence ID" value="MEK2608536.1"/>
    <property type="molecule type" value="Genomic_DNA"/>
</dbReference>
<dbReference type="Proteomes" id="UP001386972">
    <property type="component" value="Unassembled WGS sequence"/>
</dbReference>
<evidence type="ECO:0000313" key="4">
    <source>
        <dbReference type="Proteomes" id="UP001386972"/>
    </source>
</evidence>
<dbReference type="Gene3D" id="3.40.50.1820">
    <property type="entry name" value="alpha/beta hydrolase"/>
    <property type="match status" value="1"/>
</dbReference>
<dbReference type="RefSeq" id="WP_340611183.1">
    <property type="nucleotide sequence ID" value="NZ_JBBNAW010000003.1"/>
</dbReference>
<dbReference type="SUPFAM" id="SSF53474">
    <property type="entry name" value="alpha/beta-Hydrolases"/>
    <property type="match status" value="1"/>
</dbReference>
<reference evidence="3 4" key="1">
    <citation type="submission" date="2024-03" db="EMBL/GenBank/DDBJ databases">
        <title>Screening, Identification and Application of a Plant Lactobacillus Strain.</title>
        <authorList>
            <person name="Li Y.L."/>
        </authorList>
    </citation>
    <scope>NUCLEOTIDE SEQUENCE [LARGE SCALE GENOMIC DNA]</scope>
    <source>
        <strain evidence="3 4">JDB</strain>
    </source>
</reference>
<dbReference type="GO" id="GO:0016787">
    <property type="term" value="F:hydrolase activity"/>
    <property type="evidence" value="ECO:0007669"/>
    <property type="project" value="UniProtKB-KW"/>
</dbReference>
<dbReference type="InterPro" id="IPR029058">
    <property type="entry name" value="AB_hydrolase_fold"/>
</dbReference>
<comment type="caution">
    <text evidence="3">The sequence shown here is derived from an EMBL/GenBank/DDBJ whole genome shotgun (WGS) entry which is preliminary data.</text>
</comment>
<evidence type="ECO:0000259" key="2">
    <source>
        <dbReference type="Pfam" id="PF06057"/>
    </source>
</evidence>
<evidence type="ECO:0000256" key="1">
    <source>
        <dbReference type="SAM" id="Phobius"/>
    </source>
</evidence>
<keyword evidence="4" id="KW-1185">Reference proteome</keyword>
<accession>A0ABU8ZW39</accession>
<feature type="transmembrane region" description="Helical" evidence="1">
    <location>
        <begin position="7"/>
        <end position="27"/>
    </location>
</feature>
<proteinExistence type="predicted"/>
<name>A0ABU8ZW39_9PSED</name>
<dbReference type="PIRSF" id="PIRSF029063">
    <property type="entry name" value="IV_sec_VirJ"/>
    <property type="match status" value="1"/>
</dbReference>
<dbReference type="InterPro" id="IPR010333">
    <property type="entry name" value="VirJ"/>
</dbReference>
<dbReference type="Pfam" id="PF06057">
    <property type="entry name" value="VirJ"/>
    <property type="match status" value="1"/>
</dbReference>
<keyword evidence="1" id="KW-0812">Transmembrane</keyword>
<keyword evidence="1" id="KW-0472">Membrane</keyword>
<gene>
    <name evidence="3" type="ORF">WLF18_05390</name>
</gene>
<feature type="domain" description="Bacterial virulence" evidence="2">
    <location>
        <begin position="232"/>
        <end position="420"/>
    </location>
</feature>
<organism evidence="3 4">
    <name type="scientific">Pseudomonas shirazensis</name>
    <dbReference type="NCBI Taxonomy" id="2745494"/>
    <lineage>
        <taxon>Bacteria</taxon>
        <taxon>Pseudomonadati</taxon>
        <taxon>Pseudomonadota</taxon>
        <taxon>Gammaproteobacteria</taxon>
        <taxon>Pseudomonadales</taxon>
        <taxon>Pseudomonadaceae</taxon>
        <taxon>Pseudomonas</taxon>
    </lineage>
</organism>
<keyword evidence="3" id="KW-0378">Hydrolase</keyword>
<dbReference type="InterPro" id="IPR011225">
    <property type="entry name" value="IV_sec_VirJ"/>
</dbReference>
<sequence>MIRRYWHYLLIALLLALAGAAVWFWLWTRPTPEAQVEHLTLPDGSSLVLATPAVTVKTRVAIGVPEDQALSDKQLLDLSQAGEAQLVQVTLPPADCAKQQQALDQAISHLGGAPTVVAGIGPGAAQAWRWLSSQTDDKARAISVDFKLEQPGCPALPKSATHGYWNVAWNDNPDDASAAFVRDQSNAETSISDYDIHLPQLLKGQLTQVLVGHDGNALSIPVVEVPAGQTTDTVTLFLSGDGGWRDLDRDVAGEMAKLGYPVVGIDTLRYYWQHKTPEQSAIDLSELMQHYRQKWGTKRFVLTGYSFGADVLPAIYNRLPAEDQQRVDAVILLAFARSGSFEIEVEGWLGKEGQEAPTGPEMARMPAAKVVCIYGVEEADESGCTEHTAVGEHLKLPGGHHFDENYPALAKRLIGEIETRQGKTNVAEQN</sequence>
<protein>
    <submittedName>
        <fullName evidence="3">AcvB/VirJ family lysyl-phosphatidylglycerol hydrolase</fullName>
    </submittedName>
</protein>
<keyword evidence="1" id="KW-1133">Transmembrane helix</keyword>
<evidence type="ECO:0000313" key="3">
    <source>
        <dbReference type="EMBL" id="MEK2608536.1"/>
    </source>
</evidence>